<comment type="caution">
    <text evidence="2">The sequence shown here is derived from an EMBL/GenBank/DDBJ whole genome shotgun (WGS) entry which is preliminary data.</text>
</comment>
<dbReference type="Proteomes" id="UP000663873">
    <property type="component" value="Unassembled WGS sequence"/>
</dbReference>
<evidence type="ECO:0000256" key="1">
    <source>
        <dbReference type="SAM" id="MobiDB-lite"/>
    </source>
</evidence>
<feature type="non-terminal residue" evidence="2">
    <location>
        <position position="31"/>
    </location>
</feature>
<dbReference type="AlphaFoldDB" id="A0A821ZBE8"/>
<protein>
    <submittedName>
        <fullName evidence="2">Uncharacterized protein</fullName>
    </submittedName>
</protein>
<organism evidence="2 3">
    <name type="scientific">Rotaria socialis</name>
    <dbReference type="NCBI Taxonomy" id="392032"/>
    <lineage>
        <taxon>Eukaryota</taxon>
        <taxon>Metazoa</taxon>
        <taxon>Spiralia</taxon>
        <taxon>Gnathifera</taxon>
        <taxon>Rotifera</taxon>
        <taxon>Eurotatoria</taxon>
        <taxon>Bdelloidea</taxon>
        <taxon>Philodinida</taxon>
        <taxon>Philodinidae</taxon>
        <taxon>Rotaria</taxon>
    </lineage>
</organism>
<keyword evidence="3" id="KW-1185">Reference proteome</keyword>
<gene>
    <name evidence="2" type="ORF">UJA718_LOCUS49232</name>
</gene>
<proteinExistence type="predicted"/>
<reference evidence="2" key="1">
    <citation type="submission" date="2021-02" db="EMBL/GenBank/DDBJ databases">
        <authorList>
            <person name="Nowell W R."/>
        </authorList>
    </citation>
    <scope>NUCLEOTIDE SEQUENCE</scope>
</reference>
<dbReference type="EMBL" id="CAJOBP010102377">
    <property type="protein sequence ID" value="CAF4979666.1"/>
    <property type="molecule type" value="Genomic_DNA"/>
</dbReference>
<feature type="compositionally biased region" description="Polar residues" evidence="1">
    <location>
        <begin position="1"/>
        <end position="11"/>
    </location>
</feature>
<sequence>MARSQQRQQPMSISTVDLDVDDITTLHREEH</sequence>
<evidence type="ECO:0000313" key="3">
    <source>
        <dbReference type="Proteomes" id="UP000663873"/>
    </source>
</evidence>
<name>A0A821ZBE8_9BILA</name>
<accession>A0A821ZBE8</accession>
<evidence type="ECO:0000313" key="2">
    <source>
        <dbReference type="EMBL" id="CAF4979666.1"/>
    </source>
</evidence>
<feature type="region of interest" description="Disordered" evidence="1">
    <location>
        <begin position="1"/>
        <end position="31"/>
    </location>
</feature>